<keyword evidence="6" id="KW-1185">Reference proteome</keyword>
<comment type="caution">
    <text evidence="5">The sequence shown here is derived from an EMBL/GenBank/DDBJ whole genome shotgun (WGS) entry which is preliminary data.</text>
</comment>
<name>A0A401NWJ9_SCYTO</name>
<evidence type="ECO:0000256" key="1">
    <source>
        <dbReference type="ARBA" id="ARBA00023180"/>
    </source>
</evidence>
<dbReference type="OrthoDB" id="5988002at2759"/>
<dbReference type="InterPro" id="IPR009613">
    <property type="entry name" value="LMF"/>
</dbReference>
<dbReference type="PANTHER" id="PTHR14463:SF5">
    <property type="entry name" value="LIPASE MATURATION FACTOR 2"/>
    <property type="match status" value="1"/>
</dbReference>
<evidence type="ECO:0000313" key="5">
    <source>
        <dbReference type="EMBL" id="GCB65240.1"/>
    </source>
</evidence>
<dbReference type="Proteomes" id="UP000288216">
    <property type="component" value="Unassembled WGS sequence"/>
</dbReference>
<evidence type="ECO:0000259" key="4">
    <source>
        <dbReference type="Pfam" id="PF25179"/>
    </source>
</evidence>
<dbReference type="AlphaFoldDB" id="A0A401NWJ9"/>
<feature type="domain" description="Lipase maturation factor 1/2 C-terminal" evidence="4">
    <location>
        <begin position="18"/>
        <end position="71"/>
    </location>
</feature>
<organism evidence="5 6">
    <name type="scientific">Scyliorhinus torazame</name>
    <name type="common">Cloudy catshark</name>
    <name type="synonym">Catulus torazame</name>
    <dbReference type="NCBI Taxonomy" id="75743"/>
    <lineage>
        <taxon>Eukaryota</taxon>
        <taxon>Metazoa</taxon>
        <taxon>Chordata</taxon>
        <taxon>Craniata</taxon>
        <taxon>Vertebrata</taxon>
        <taxon>Chondrichthyes</taxon>
        <taxon>Elasmobranchii</taxon>
        <taxon>Galeomorphii</taxon>
        <taxon>Galeoidea</taxon>
        <taxon>Carcharhiniformes</taxon>
        <taxon>Scyliorhinidae</taxon>
        <taxon>Scyliorhinus</taxon>
    </lineage>
</organism>
<accession>A0A401NWJ9</accession>
<dbReference type="PANTHER" id="PTHR14463">
    <property type="entry name" value="LIPASE MATURATION FACTOR"/>
    <property type="match status" value="1"/>
</dbReference>
<gene>
    <name evidence="5" type="ORF">scyTo_0011849</name>
</gene>
<evidence type="ECO:0000313" key="6">
    <source>
        <dbReference type="Proteomes" id="UP000288216"/>
    </source>
</evidence>
<sequence>MPHCVTRSNSPCYTASCVVRLVQVDETKYAFSNKPPTYIRAQLYKYWYTIHQTDSTLNDWWTREHVGEFFPSVSLGDPNLESLLREHGFKDKVPPKRTVKDVLPSILKLSREQVEPYSGEQVVWGLYLAVLFISLLKALTNRKAKGSQLKPGSKRPEGKDVSGGEEVDADGRRKEFRRSEGKVRLPTEEQLRENVRRRK</sequence>
<dbReference type="Pfam" id="PF25179">
    <property type="entry name" value="LMF1_C"/>
    <property type="match status" value="1"/>
</dbReference>
<dbReference type="STRING" id="75743.A0A401NWJ9"/>
<evidence type="ECO:0000256" key="2">
    <source>
        <dbReference type="ARBA" id="ARBA00040643"/>
    </source>
</evidence>
<dbReference type="GO" id="GO:0051604">
    <property type="term" value="P:protein maturation"/>
    <property type="evidence" value="ECO:0007669"/>
    <property type="project" value="InterPro"/>
</dbReference>
<evidence type="ECO:0000256" key="3">
    <source>
        <dbReference type="SAM" id="MobiDB-lite"/>
    </source>
</evidence>
<dbReference type="InterPro" id="IPR057433">
    <property type="entry name" value="LMF1/2_C"/>
</dbReference>
<reference evidence="5 6" key="1">
    <citation type="journal article" date="2018" name="Nat. Ecol. Evol.">
        <title>Shark genomes provide insights into elasmobranch evolution and the origin of vertebrates.</title>
        <authorList>
            <person name="Hara Y"/>
            <person name="Yamaguchi K"/>
            <person name="Onimaru K"/>
            <person name="Kadota M"/>
            <person name="Koyanagi M"/>
            <person name="Keeley SD"/>
            <person name="Tatsumi K"/>
            <person name="Tanaka K"/>
            <person name="Motone F"/>
            <person name="Kageyama Y"/>
            <person name="Nozu R"/>
            <person name="Adachi N"/>
            <person name="Nishimura O"/>
            <person name="Nakagawa R"/>
            <person name="Tanegashima C"/>
            <person name="Kiyatake I"/>
            <person name="Matsumoto R"/>
            <person name="Murakumo K"/>
            <person name="Nishida K"/>
            <person name="Terakita A"/>
            <person name="Kuratani S"/>
            <person name="Sato K"/>
            <person name="Hyodo S Kuraku.S."/>
        </authorList>
    </citation>
    <scope>NUCLEOTIDE SEQUENCE [LARGE SCALE GENOMIC DNA]</scope>
</reference>
<feature type="region of interest" description="Disordered" evidence="3">
    <location>
        <begin position="144"/>
        <end position="199"/>
    </location>
</feature>
<keyword evidence="1" id="KW-0325">Glycoprotein</keyword>
<protein>
    <recommendedName>
        <fullName evidence="2">Lipase maturation factor 2</fullName>
    </recommendedName>
</protein>
<feature type="compositionally biased region" description="Basic and acidic residues" evidence="3">
    <location>
        <begin position="169"/>
        <end position="199"/>
    </location>
</feature>
<dbReference type="GO" id="GO:0005789">
    <property type="term" value="C:endoplasmic reticulum membrane"/>
    <property type="evidence" value="ECO:0007669"/>
    <property type="project" value="TreeGrafter"/>
</dbReference>
<dbReference type="EMBL" id="BFAA01005545">
    <property type="protein sequence ID" value="GCB65240.1"/>
    <property type="molecule type" value="Genomic_DNA"/>
</dbReference>
<proteinExistence type="predicted"/>